<dbReference type="EMBL" id="CP034841">
    <property type="protein sequence ID" value="QBF34717.1"/>
    <property type="molecule type" value="Genomic_DNA"/>
</dbReference>
<keyword evidence="2" id="KW-1185">Reference proteome</keyword>
<evidence type="ECO:0000313" key="1">
    <source>
        <dbReference type="EMBL" id="QBF34717.1"/>
    </source>
</evidence>
<dbReference type="AlphaFoldDB" id="A0A4P6MTM5"/>
<dbReference type="OrthoDB" id="398040at2"/>
<dbReference type="Proteomes" id="UP000289326">
    <property type="component" value="Chromosome"/>
</dbReference>
<sequence length="231" mass="26705">MIIKFHRRFSRQIPWSINTVFKLFDFNNKIANEDEYEKLKQVAIEALKNENQLTFYKQNLVSKKIQNNSFLNILNKGEQAFNTDDPLQNVLNMLTIINGYTMSLVPIDRPVSRFNIDYLDGKCAYSMNEVAVGEIFNPSINGTQSQRNNLLFLESIDEADFLNYLNSITMTTDVINKIFNFMAFRKILSTVANNVDTASTAEIDWTTEGWDQFGETSLIRKSQQKTIKCHI</sequence>
<protein>
    <submittedName>
        <fullName evidence="1">Uncharacterized protein</fullName>
    </submittedName>
</protein>
<accession>A0A4P6MTM5</accession>
<proteinExistence type="predicted"/>
<name>A0A4P6MTM5_9BACT</name>
<organism evidence="1 2">
    <name type="scientific">Mycoplasmopsis phocirhinis</name>
    <dbReference type="NCBI Taxonomy" id="142650"/>
    <lineage>
        <taxon>Bacteria</taxon>
        <taxon>Bacillati</taxon>
        <taxon>Mycoplasmatota</taxon>
        <taxon>Mycoplasmoidales</taxon>
        <taxon>Metamycoplasmataceae</taxon>
        <taxon>Mycoplasmopsis</taxon>
    </lineage>
</organism>
<evidence type="ECO:0000313" key="2">
    <source>
        <dbReference type="Proteomes" id="UP000289326"/>
    </source>
</evidence>
<gene>
    <name evidence="1" type="ORF">EG856_02190</name>
</gene>
<dbReference type="RefSeq" id="WP_130429494.1">
    <property type="nucleotide sequence ID" value="NZ_CP034841.1"/>
</dbReference>
<dbReference type="KEGG" id="mphi:EG856_02190"/>
<reference evidence="1 2" key="1">
    <citation type="submission" date="2019-01" db="EMBL/GenBank/DDBJ databases">
        <title>Complete sequence and annotation of the Mycoplasma phocirhinis strain 852T genome.</title>
        <authorList>
            <person name="Frasca S.Jr."/>
            <person name="Kutish G.F."/>
            <person name="Castellanos Gell J."/>
            <person name="Michaels D.L."/>
            <person name="Brown D.R."/>
        </authorList>
    </citation>
    <scope>NUCLEOTIDE SEQUENCE [LARGE SCALE GENOMIC DNA]</scope>
    <source>
        <strain evidence="1 2">852</strain>
    </source>
</reference>